<dbReference type="Proteomes" id="UP000515156">
    <property type="component" value="Unplaced"/>
</dbReference>
<proteinExistence type="predicted"/>
<keyword evidence="3 5" id="KW-1133">Transmembrane helix</keyword>
<dbReference type="GO" id="GO:0055075">
    <property type="term" value="P:potassium ion homeostasis"/>
    <property type="evidence" value="ECO:0007669"/>
    <property type="project" value="TreeGrafter"/>
</dbReference>
<dbReference type="PANTHER" id="PTHR11827:SF96">
    <property type="entry name" value="SOLUTE CARRIER FAMILY 12 MEMBER 9"/>
    <property type="match status" value="1"/>
</dbReference>
<evidence type="ECO:0000313" key="7">
    <source>
        <dbReference type="Proteomes" id="UP000515156"/>
    </source>
</evidence>
<dbReference type="GO" id="GO:0015379">
    <property type="term" value="F:potassium:chloride symporter activity"/>
    <property type="evidence" value="ECO:0007669"/>
    <property type="project" value="TreeGrafter"/>
</dbReference>
<evidence type="ECO:0000256" key="3">
    <source>
        <dbReference type="ARBA" id="ARBA00022989"/>
    </source>
</evidence>
<feature type="non-terminal residue" evidence="8">
    <location>
        <position position="236"/>
    </location>
</feature>
<accession>A0A6P7WWS3</accession>
<feature type="transmembrane region" description="Helical" evidence="5">
    <location>
        <begin position="33"/>
        <end position="54"/>
    </location>
</feature>
<feature type="transmembrane region" description="Helical" evidence="5">
    <location>
        <begin position="155"/>
        <end position="176"/>
    </location>
</feature>
<dbReference type="GO" id="GO:0006884">
    <property type="term" value="P:cell volume homeostasis"/>
    <property type="evidence" value="ECO:0007669"/>
    <property type="project" value="TreeGrafter"/>
</dbReference>
<dbReference type="PANTHER" id="PTHR11827">
    <property type="entry name" value="SOLUTE CARRIER FAMILY 12, CATION COTRANSPORTERS"/>
    <property type="match status" value="1"/>
</dbReference>
<comment type="subcellular location">
    <subcellularLocation>
        <location evidence="1">Membrane</location>
        <topology evidence="1">Multi-pass membrane protein</topology>
    </subcellularLocation>
</comment>
<gene>
    <name evidence="8" type="primary">LOC115459048</name>
</gene>
<evidence type="ECO:0000313" key="8">
    <source>
        <dbReference type="RefSeq" id="XP_030044773.1"/>
    </source>
</evidence>
<name>A0A6P7WWS3_9AMPH</name>
<dbReference type="GO" id="GO:0055064">
    <property type="term" value="P:chloride ion homeostasis"/>
    <property type="evidence" value="ECO:0007669"/>
    <property type="project" value="TreeGrafter"/>
</dbReference>
<dbReference type="OrthoDB" id="2020542at2759"/>
<dbReference type="InterPro" id="IPR004842">
    <property type="entry name" value="SLC12A_fam"/>
</dbReference>
<feature type="transmembrane region" description="Helical" evidence="5">
    <location>
        <begin position="105"/>
        <end position="129"/>
    </location>
</feature>
<reference evidence="8" key="1">
    <citation type="submission" date="2025-08" db="UniProtKB">
        <authorList>
            <consortium name="RefSeq"/>
        </authorList>
    </citation>
    <scope>IDENTIFICATION</scope>
</reference>
<dbReference type="AlphaFoldDB" id="A0A6P7WWS3"/>
<evidence type="ECO:0000256" key="4">
    <source>
        <dbReference type="ARBA" id="ARBA00023136"/>
    </source>
</evidence>
<dbReference type="Pfam" id="PF00324">
    <property type="entry name" value="AA_permease"/>
    <property type="match status" value="1"/>
</dbReference>
<keyword evidence="7" id="KW-1185">Reference proteome</keyword>
<keyword evidence="2 5" id="KW-0812">Transmembrane</keyword>
<feature type="transmembrane region" description="Helical" evidence="5">
    <location>
        <begin position="181"/>
        <end position="200"/>
    </location>
</feature>
<dbReference type="KEGG" id="muo:115459048"/>
<dbReference type="GeneID" id="115459048"/>
<keyword evidence="4 5" id="KW-0472">Membrane</keyword>
<evidence type="ECO:0000256" key="2">
    <source>
        <dbReference type="ARBA" id="ARBA00022692"/>
    </source>
</evidence>
<dbReference type="GO" id="GO:0016020">
    <property type="term" value="C:membrane"/>
    <property type="evidence" value="ECO:0007669"/>
    <property type="project" value="UniProtKB-SubCell"/>
</dbReference>
<dbReference type="RefSeq" id="XP_030044773.1">
    <property type="nucleotide sequence ID" value="XM_030188913.1"/>
</dbReference>
<sequence length="236" mass="25212">MAERSPLLRYRLSSGSVEEPGAGARVSGRLSTLLSMCSLVLFLRLGFVIGHSGLYETLGMLLVVYIIISMTVLSVCAISSNGALEAGGVYYMISRALGPEFGGSIGVMFFLASVCGSGLYILALVEVIVDNFGIPPGQSVVTAVQVLPRGYWYELLYGTILLLFCLLVCLVGTSIYSKATVLILLIIVVGLGSIFVSFFARKEMVVSLVVTEGNVTRLVNGSFTGFKLLTLKNNLK</sequence>
<protein>
    <submittedName>
        <fullName evidence="8">Solute carrier family 12 member 9-like</fullName>
    </submittedName>
</protein>
<evidence type="ECO:0000256" key="5">
    <source>
        <dbReference type="SAM" id="Phobius"/>
    </source>
</evidence>
<evidence type="ECO:0000256" key="1">
    <source>
        <dbReference type="ARBA" id="ARBA00004141"/>
    </source>
</evidence>
<feature type="domain" description="Amino acid permease/ SLC12A" evidence="6">
    <location>
        <begin position="32"/>
        <end position="205"/>
    </location>
</feature>
<feature type="transmembrane region" description="Helical" evidence="5">
    <location>
        <begin position="60"/>
        <end position="84"/>
    </location>
</feature>
<organism evidence="7 8">
    <name type="scientific">Microcaecilia unicolor</name>
    <dbReference type="NCBI Taxonomy" id="1415580"/>
    <lineage>
        <taxon>Eukaryota</taxon>
        <taxon>Metazoa</taxon>
        <taxon>Chordata</taxon>
        <taxon>Craniata</taxon>
        <taxon>Vertebrata</taxon>
        <taxon>Euteleostomi</taxon>
        <taxon>Amphibia</taxon>
        <taxon>Gymnophiona</taxon>
        <taxon>Siphonopidae</taxon>
        <taxon>Microcaecilia</taxon>
    </lineage>
</organism>
<dbReference type="InterPro" id="IPR004841">
    <property type="entry name" value="AA-permease/SLC12A_dom"/>
</dbReference>
<dbReference type="Gene3D" id="1.20.1740.10">
    <property type="entry name" value="Amino acid/polyamine transporter I"/>
    <property type="match status" value="1"/>
</dbReference>
<evidence type="ECO:0000259" key="6">
    <source>
        <dbReference type="Pfam" id="PF00324"/>
    </source>
</evidence>
<dbReference type="InParanoid" id="A0A6P7WWS3"/>